<feature type="compositionally biased region" description="Polar residues" evidence="1">
    <location>
        <begin position="188"/>
        <end position="201"/>
    </location>
</feature>
<feature type="region of interest" description="Disordered" evidence="1">
    <location>
        <begin position="1213"/>
        <end position="1239"/>
    </location>
</feature>
<dbReference type="PANTHER" id="PTHR11324">
    <property type="entry name" value="IL16-RELATED"/>
    <property type="match status" value="1"/>
</dbReference>
<feature type="compositionally biased region" description="Pro residues" evidence="1">
    <location>
        <begin position="630"/>
        <end position="639"/>
    </location>
</feature>
<dbReference type="RefSeq" id="XP_028036498.1">
    <property type="nucleotide sequence ID" value="XM_028180697.1"/>
</dbReference>
<dbReference type="InterPro" id="IPR001478">
    <property type="entry name" value="PDZ"/>
</dbReference>
<feature type="region of interest" description="Disordered" evidence="1">
    <location>
        <begin position="356"/>
        <end position="385"/>
    </location>
</feature>
<feature type="domain" description="PDZ" evidence="2">
    <location>
        <begin position="42"/>
        <end position="134"/>
    </location>
</feature>
<dbReference type="PROSITE" id="PS50106">
    <property type="entry name" value="PDZ"/>
    <property type="match status" value="3"/>
</dbReference>
<feature type="domain" description="PDZ" evidence="2">
    <location>
        <begin position="1346"/>
        <end position="1429"/>
    </location>
</feature>
<dbReference type="SMART" id="SM00228">
    <property type="entry name" value="PDZ"/>
    <property type="match status" value="3"/>
</dbReference>
<feature type="region of interest" description="Disordered" evidence="1">
    <location>
        <begin position="998"/>
        <end position="1018"/>
    </location>
</feature>
<feature type="compositionally biased region" description="Polar residues" evidence="1">
    <location>
        <begin position="369"/>
        <end position="385"/>
    </location>
</feature>
<dbReference type="OrthoDB" id="42382at2759"/>
<dbReference type="Proteomes" id="UP000504629">
    <property type="component" value="Unplaced"/>
</dbReference>
<dbReference type="Gene3D" id="2.30.42.10">
    <property type="match status" value="3"/>
</dbReference>
<feature type="compositionally biased region" description="Low complexity" evidence="1">
    <location>
        <begin position="640"/>
        <end position="652"/>
    </location>
</feature>
<feature type="region of interest" description="Disordered" evidence="1">
    <location>
        <begin position="138"/>
        <end position="173"/>
    </location>
</feature>
<gene>
    <name evidence="4" type="primary">LOC114247680</name>
</gene>
<dbReference type="InterPro" id="IPR036034">
    <property type="entry name" value="PDZ_sf"/>
</dbReference>
<protein>
    <submittedName>
        <fullName evidence="4">Uncharacterized protein LOC114247680</fullName>
    </submittedName>
</protein>
<sequence>MAAEIAVEDFVTIVPVGEGRPSPKDPSFVTVLTVGATTGASEVIVRRPRGERLGLGLKFEGGSAAAEKVRRLLVQSCAEDSPAANAQAPWGKLIPGDEILAIDGVPVSELTRIDCVRRLKDSDETLTLLVRHFEMNDKEENSVTTKSKTTSKQSTDIIRPTTLPPPVPPRKLGKKNSFKDKLIAFGEQNCSGNENPPNFNTNDKDIMNGKHNGISTITKLSRKSSFDSHIHRQNKESLACFKKGSPEEVRRLVRRLSDGKAVPPDAEVYLDLLSSTDWERCLVLADAESDDTGSSISTVVDRLGSMASSVENSIPSTPIMQPKTIDIQKVLNCIENIDTNILKDITSKQFMEKQYEKREESNNVDKVTHGNSTNVSTSMSSEENKQTATKRFFGSDKNNNSTNLATKHENIDTNHLKNNENSDQIIEKPKPMPRNTKIERSVSERRPKRIPVPDVSPAPMPESLLTPTKKNCIETWLQRSEAEMNNTNAEKIQDTTTQEVLPRLIDFVPKSQFKESSNDSPTLTRPTTAPPPPPTETREDGSGASLDTIGELDESNDVTDSIKPIVVLETKERKSSFERTFWEDRTNKSDAEDKSLSNDETPLPSCPRQPPDGVETPSDAVEKVPDLPSRLPPRLPPGWPGARSRYSYSSRSQDARSEASVKDKIAMFSNDKSTSTERIDKCGTLPTRSSLAVRKNSTSYIGTFSDVSSLDRRLTKSQDNLDETPRAYKRQTERPEVLGGVESVNYSNYSTTNMNMKPLQANNKPLFYGSSTVLSSKPETSFAKNVYHARSVSDDNGSTVNKSNHKSNLEYLIEQRKKSMSKLKDLVIPEVRGPIVDLPEIKVQDSLTKSLHFKSEKNSNSSKLDKTNSAKIVPLNDNKWKVNLLPNNIPKYSPAFKRKSLQVYTPSSLSKESTPERNFNERVEAFNKINVKSNALNSMRSSLDSDIRIGHLSSSVISRTLSNATDYMKKDYKEVINYAREFKNVEIKMCTATDVVDSDNDSAMSSTQSSYRSSASSPMHTIENIESDGARLSPKISLYSTYSVIKSDVGTKPTQLERSCDEYVKRNICRSVSSDTNVSLSSSAGSAATSGSQASCSSLESSVADSDKRRASKTYDIDTINRRNILASAKCRSGRDAKVKSPVVEAKFSHESGDRSPSPVFKTSERLSTLTPVVSAISNKGENRRRNKIVAETDSDSDSDANLRVRKAEYKITRLKRNSSSSNKTKQNDTNLESPKSEDAPKLISETIIKEIKKAGLDQYKNSNTKLAQSILDKSKTDVIKTENILDTHDENRNSKIDFKHKEIKINKDKELIVEKSSNKTNGCQDELSSQAIVRPVKDVKITTQYIRLKRGAGAGVGVILAGGIDCEAKDVTVHRVLADSVAAQAGLKRGMKIRSINGCATSGLTHAQSVSILKEQRSEVVIEIENEPQESASTVRGGSDKAESNVRHTEKEVANNNQTSGAVVSVVLEKAGGGAGLGFGLDGGRDSPRGDFPLTIKKLFAGGAAALSGRVLVGAELLSAGGQSVEGFTRTQAWAALKSLPAGPVTLVLRNPKQT</sequence>
<dbReference type="KEGG" id="bman:114247680"/>
<evidence type="ECO:0000313" key="4">
    <source>
        <dbReference type="RefSeq" id="XP_028036498.1"/>
    </source>
</evidence>
<proteinExistence type="predicted"/>
<reference evidence="4" key="1">
    <citation type="submission" date="2025-08" db="UniProtKB">
        <authorList>
            <consortium name="RefSeq"/>
        </authorList>
    </citation>
    <scope>IDENTIFICATION</scope>
    <source>
        <tissue evidence="4">Silk gland</tissue>
    </source>
</reference>
<dbReference type="Pfam" id="PF00595">
    <property type="entry name" value="PDZ"/>
    <property type="match status" value="3"/>
</dbReference>
<feature type="compositionally biased region" description="Basic and acidic residues" evidence="1">
    <location>
        <begin position="356"/>
        <end position="368"/>
    </location>
</feature>
<feature type="compositionally biased region" description="Polar residues" evidence="1">
    <location>
        <begin position="1218"/>
        <end position="1234"/>
    </location>
</feature>
<feature type="domain" description="PDZ" evidence="2">
    <location>
        <begin position="1466"/>
        <end position="1553"/>
    </location>
</feature>
<feature type="region of interest" description="Disordered" evidence="1">
    <location>
        <begin position="1076"/>
        <end position="1111"/>
    </location>
</feature>
<evidence type="ECO:0000259" key="2">
    <source>
        <dbReference type="PROSITE" id="PS50106"/>
    </source>
</evidence>
<dbReference type="CDD" id="cd00136">
    <property type="entry name" value="PDZ_canonical"/>
    <property type="match status" value="1"/>
</dbReference>
<feature type="compositionally biased region" description="Low complexity" evidence="1">
    <location>
        <begin position="1002"/>
        <end position="1017"/>
    </location>
</feature>
<dbReference type="CTD" id="39583"/>
<accession>A0A6J2K4G6</accession>
<feature type="region of interest" description="Disordered" evidence="1">
    <location>
        <begin position="1139"/>
        <end position="1162"/>
    </location>
</feature>
<feature type="region of interest" description="Disordered" evidence="1">
    <location>
        <begin position="187"/>
        <end position="206"/>
    </location>
</feature>
<evidence type="ECO:0000313" key="3">
    <source>
        <dbReference type="Proteomes" id="UP000504629"/>
    </source>
</evidence>
<feature type="region of interest" description="Disordered" evidence="1">
    <location>
        <begin position="440"/>
        <end position="466"/>
    </location>
</feature>
<dbReference type="GeneID" id="114247680"/>
<keyword evidence="3" id="KW-1185">Reference proteome</keyword>
<feature type="region of interest" description="Disordered" evidence="1">
    <location>
        <begin position="584"/>
        <end position="663"/>
    </location>
</feature>
<dbReference type="SUPFAM" id="SSF50156">
    <property type="entry name" value="PDZ domain-like"/>
    <property type="match status" value="3"/>
</dbReference>
<feature type="compositionally biased region" description="Basic and acidic residues" evidence="1">
    <location>
        <begin position="653"/>
        <end position="663"/>
    </location>
</feature>
<feature type="compositionally biased region" description="Low complexity" evidence="1">
    <location>
        <begin position="1076"/>
        <end position="1098"/>
    </location>
</feature>
<feature type="compositionally biased region" description="Low complexity" evidence="1">
    <location>
        <begin position="144"/>
        <end position="155"/>
    </location>
</feature>
<dbReference type="PANTHER" id="PTHR11324:SF16">
    <property type="entry name" value="PDZ DOMAIN-CONTAINING PROTEIN 2"/>
    <property type="match status" value="1"/>
</dbReference>
<name>A0A6J2K4G6_BOMMA</name>
<feature type="region of interest" description="Disordered" evidence="1">
    <location>
        <begin position="508"/>
        <end position="557"/>
    </location>
</feature>
<evidence type="ECO:0000256" key="1">
    <source>
        <dbReference type="SAM" id="MobiDB-lite"/>
    </source>
</evidence>
<feature type="compositionally biased region" description="Basic and acidic residues" evidence="1">
    <location>
        <begin position="584"/>
        <end position="597"/>
    </location>
</feature>
<organism evidence="3 4">
    <name type="scientific">Bombyx mandarina</name>
    <name type="common">Wild silk moth</name>
    <name type="synonym">Wild silkworm</name>
    <dbReference type="NCBI Taxonomy" id="7092"/>
    <lineage>
        <taxon>Eukaryota</taxon>
        <taxon>Metazoa</taxon>
        <taxon>Ecdysozoa</taxon>
        <taxon>Arthropoda</taxon>
        <taxon>Hexapoda</taxon>
        <taxon>Insecta</taxon>
        <taxon>Pterygota</taxon>
        <taxon>Neoptera</taxon>
        <taxon>Endopterygota</taxon>
        <taxon>Lepidoptera</taxon>
        <taxon>Glossata</taxon>
        <taxon>Ditrysia</taxon>
        <taxon>Bombycoidea</taxon>
        <taxon>Bombycidae</taxon>
        <taxon>Bombycinae</taxon>
        <taxon>Bombyx</taxon>
    </lineage>
</organism>